<dbReference type="InterPro" id="IPR000834">
    <property type="entry name" value="Peptidase_M14"/>
</dbReference>
<feature type="domain" description="Peptidase M14" evidence="17">
    <location>
        <begin position="141"/>
        <end position="326"/>
    </location>
</feature>
<evidence type="ECO:0000256" key="9">
    <source>
        <dbReference type="ARBA" id="ARBA00022801"/>
    </source>
</evidence>
<evidence type="ECO:0000256" key="13">
    <source>
        <dbReference type="ARBA" id="ARBA00025210"/>
    </source>
</evidence>
<dbReference type="GO" id="GO:0006508">
    <property type="term" value="P:proteolysis"/>
    <property type="evidence" value="ECO:0007669"/>
    <property type="project" value="UniProtKB-KW"/>
</dbReference>
<keyword evidence="7" id="KW-0479">Metal-binding</keyword>
<proteinExistence type="inferred from homology"/>
<evidence type="ECO:0000256" key="1">
    <source>
        <dbReference type="ARBA" id="ARBA00001947"/>
    </source>
</evidence>
<evidence type="ECO:0000256" key="6">
    <source>
        <dbReference type="ARBA" id="ARBA00022670"/>
    </source>
</evidence>
<keyword evidence="9" id="KW-0378">Hydrolase</keyword>
<sequence>MIDFFHRTGPVKPASRSIVSLEELLSLYDKQLVLRFSNVSASGKAALSGAVARLSLDIWALGDDFVDIRLHSDFINPLLHHIPKALAASHSVLISDLAAAVYHSYPNFGPDDSRIKAIKIQRAVPQLAEIWRFNDNFFFQDFQPLEVIIRWMQLLEAMFPSHVEYISIGKSFEGREIPALRVRTPDPPTNRPRKAIMVTGGFHGREWISTSTVNYVAWSYISSFGVDRIITKFLTHFDIVFVPVVNPDSFEYTWSVDRLWRKSRQSIEGSICRGIDLDHAFSFGWNSSQTQGEEMLDAMKYYGDYLLGNNGIEKTSAGGHGQPEQY</sequence>
<comment type="cofactor">
    <cofactor evidence="1">
        <name>Zn(2+)</name>
        <dbReference type="ChEBI" id="CHEBI:29105"/>
    </cofactor>
</comment>
<reference evidence="18 19" key="1">
    <citation type="submission" date="2015-07" db="EMBL/GenBank/DDBJ databases">
        <title>The genome of the fungus Escovopsis weberi, a specialized disease agent of ant agriculture.</title>
        <authorList>
            <person name="de Man T.J."/>
            <person name="Stajich J.E."/>
            <person name="Kubicek C.P."/>
            <person name="Chenthamara K."/>
            <person name="Atanasova L."/>
            <person name="Druzhinina I.S."/>
            <person name="Birnbaum S."/>
            <person name="Barribeau S.M."/>
            <person name="Teiling C."/>
            <person name="Suen G."/>
            <person name="Currie C."/>
            <person name="Gerardo N.M."/>
        </authorList>
    </citation>
    <scope>NUCLEOTIDE SEQUENCE [LARGE SCALE GENOMIC DNA]</scope>
</reference>
<name>A0A0M9VS98_ESCWE</name>
<keyword evidence="11" id="KW-0482">Metalloprotease</keyword>
<evidence type="ECO:0000256" key="4">
    <source>
        <dbReference type="ARBA" id="ARBA00022525"/>
    </source>
</evidence>
<dbReference type="STRING" id="150374.A0A0M9VS98"/>
<protein>
    <recommendedName>
        <fullName evidence="14">Inactive metallocarboxypeptidase ECM14</fullName>
    </recommendedName>
    <alternativeName>
        <fullName evidence="15">Inactive metallocarboxypeptidase ecm14</fullName>
    </alternativeName>
</protein>
<keyword evidence="10" id="KW-0862">Zinc</keyword>
<keyword evidence="19" id="KW-1185">Reference proteome</keyword>
<comment type="function">
    <text evidence="13">Inactive carboxypeptidase that may play a role in cell wall organization and biogenesis.</text>
</comment>
<comment type="subcellular location">
    <subcellularLocation>
        <location evidence="2">Secreted</location>
    </subcellularLocation>
</comment>
<dbReference type="Gene3D" id="3.40.630.10">
    <property type="entry name" value="Zn peptidases"/>
    <property type="match status" value="1"/>
</dbReference>
<keyword evidence="5 18" id="KW-0121">Carboxypeptidase</keyword>
<evidence type="ECO:0000256" key="2">
    <source>
        <dbReference type="ARBA" id="ARBA00004613"/>
    </source>
</evidence>
<dbReference type="GO" id="GO:0005576">
    <property type="term" value="C:extracellular region"/>
    <property type="evidence" value="ECO:0007669"/>
    <property type="project" value="UniProtKB-SubCell"/>
</dbReference>
<comment type="caution">
    <text evidence="18">The sequence shown here is derived from an EMBL/GenBank/DDBJ whole genome shotgun (WGS) entry which is preliminary data.</text>
</comment>
<dbReference type="Proteomes" id="UP000053831">
    <property type="component" value="Unassembled WGS sequence"/>
</dbReference>
<keyword evidence="6" id="KW-0645">Protease</keyword>
<comment type="caution">
    <text evidence="16">Lacks conserved residue(s) required for the propagation of feature annotation.</text>
</comment>
<evidence type="ECO:0000256" key="7">
    <source>
        <dbReference type="ARBA" id="ARBA00022723"/>
    </source>
</evidence>
<dbReference type="InterPro" id="IPR057246">
    <property type="entry name" value="CARBOXYPEPT_ZN_1"/>
</dbReference>
<evidence type="ECO:0000313" key="19">
    <source>
        <dbReference type="Proteomes" id="UP000053831"/>
    </source>
</evidence>
<evidence type="ECO:0000256" key="3">
    <source>
        <dbReference type="ARBA" id="ARBA00005988"/>
    </source>
</evidence>
<dbReference type="FunFam" id="3.40.630.10:FF:000084">
    <property type="entry name" value="Carboxypeptidase B2"/>
    <property type="match status" value="1"/>
</dbReference>
<dbReference type="PANTHER" id="PTHR11705">
    <property type="entry name" value="PROTEASE FAMILY M14 CARBOXYPEPTIDASE A,B"/>
    <property type="match status" value="1"/>
</dbReference>
<evidence type="ECO:0000256" key="14">
    <source>
        <dbReference type="ARBA" id="ARBA00026187"/>
    </source>
</evidence>
<gene>
    <name evidence="18" type="ORF">ESCO_006363</name>
</gene>
<evidence type="ECO:0000256" key="8">
    <source>
        <dbReference type="ARBA" id="ARBA00022729"/>
    </source>
</evidence>
<keyword evidence="12" id="KW-1015">Disulfide bond</keyword>
<dbReference type="AlphaFoldDB" id="A0A0M9VS98"/>
<dbReference type="PROSITE" id="PS52035">
    <property type="entry name" value="PEPTIDASE_M14"/>
    <property type="match status" value="1"/>
</dbReference>
<evidence type="ECO:0000256" key="16">
    <source>
        <dbReference type="PROSITE-ProRule" id="PRU01379"/>
    </source>
</evidence>
<dbReference type="Pfam" id="PF00246">
    <property type="entry name" value="Peptidase_M14"/>
    <property type="match status" value="1"/>
</dbReference>
<evidence type="ECO:0000256" key="12">
    <source>
        <dbReference type="ARBA" id="ARBA00023157"/>
    </source>
</evidence>
<accession>A0A0M9VS98</accession>
<dbReference type="SUPFAM" id="SSF53187">
    <property type="entry name" value="Zn-dependent exopeptidases"/>
    <property type="match status" value="1"/>
</dbReference>
<organism evidence="18 19">
    <name type="scientific">Escovopsis weberi</name>
    <dbReference type="NCBI Taxonomy" id="150374"/>
    <lineage>
        <taxon>Eukaryota</taxon>
        <taxon>Fungi</taxon>
        <taxon>Dikarya</taxon>
        <taxon>Ascomycota</taxon>
        <taxon>Pezizomycotina</taxon>
        <taxon>Sordariomycetes</taxon>
        <taxon>Hypocreomycetidae</taxon>
        <taxon>Hypocreales</taxon>
        <taxon>Hypocreaceae</taxon>
        <taxon>Escovopsis</taxon>
    </lineage>
</organism>
<dbReference type="PROSITE" id="PS00132">
    <property type="entry name" value="CARBOXYPEPT_ZN_1"/>
    <property type="match status" value="1"/>
</dbReference>
<evidence type="ECO:0000256" key="15">
    <source>
        <dbReference type="ARBA" id="ARBA00026213"/>
    </source>
</evidence>
<evidence type="ECO:0000256" key="5">
    <source>
        <dbReference type="ARBA" id="ARBA00022645"/>
    </source>
</evidence>
<dbReference type="GO" id="GO:0008270">
    <property type="term" value="F:zinc ion binding"/>
    <property type="evidence" value="ECO:0007669"/>
    <property type="project" value="InterPro"/>
</dbReference>
<evidence type="ECO:0000259" key="17">
    <source>
        <dbReference type="PROSITE" id="PS52035"/>
    </source>
</evidence>
<evidence type="ECO:0000313" key="18">
    <source>
        <dbReference type="EMBL" id="KOS17332.1"/>
    </source>
</evidence>
<dbReference type="GO" id="GO:0004181">
    <property type="term" value="F:metallocarboxypeptidase activity"/>
    <property type="evidence" value="ECO:0007669"/>
    <property type="project" value="InterPro"/>
</dbReference>
<keyword evidence="4" id="KW-0964">Secreted</keyword>
<dbReference type="PRINTS" id="PR00765">
    <property type="entry name" value="CRBOXYPTASEA"/>
</dbReference>
<comment type="similarity">
    <text evidence="3 16">Belongs to the peptidase M14 family.</text>
</comment>
<dbReference type="SMART" id="SM00631">
    <property type="entry name" value="Zn_pept"/>
    <property type="match status" value="1"/>
</dbReference>
<dbReference type="OrthoDB" id="3626597at2759"/>
<evidence type="ECO:0000256" key="10">
    <source>
        <dbReference type="ARBA" id="ARBA00022833"/>
    </source>
</evidence>
<keyword evidence="8" id="KW-0732">Signal</keyword>
<dbReference type="PANTHER" id="PTHR11705:SF147">
    <property type="entry name" value="INACTIVE METALLOCARBOXYPEPTIDASE ECM14"/>
    <property type="match status" value="1"/>
</dbReference>
<evidence type="ECO:0000256" key="11">
    <source>
        <dbReference type="ARBA" id="ARBA00023049"/>
    </source>
</evidence>
<dbReference type="EMBL" id="LGSR01000026">
    <property type="protein sequence ID" value="KOS17332.1"/>
    <property type="molecule type" value="Genomic_DNA"/>
</dbReference>